<comment type="caution">
    <text evidence="2">The sequence shown here is derived from an EMBL/GenBank/DDBJ whole genome shotgun (WGS) entry which is preliminary data.</text>
</comment>
<accession>A0ABU4S805</accession>
<evidence type="ECO:0000256" key="1">
    <source>
        <dbReference type="SAM" id="SignalP"/>
    </source>
</evidence>
<keyword evidence="3" id="KW-1185">Reference proteome</keyword>
<gene>
    <name evidence="2" type="ORF">FE392_06155</name>
</gene>
<feature type="signal peptide" evidence="1">
    <location>
        <begin position="1"/>
        <end position="19"/>
    </location>
</feature>
<name>A0ABU4S805_9GAMM</name>
<sequence length="481" mass="55702">MKKILLFSLLAMILSGCGAPEEGYYIVDKVDVSIHEKDDPPHVTEIKQAISDKISDFKDDIYFYLTPTEISHFISITPEKVDIKENKIKFGGNTFHLKKTFSGAELSTDTEGHCGFYKCQLTLNLKQVNPDNPKLIDIQNRFKAIDIKMKKFYDSQEKKLNELGFNDFPGELIYEDKLSIKLPPAELASFEKVISGIYYRNIGELYIDRKNENSNIYHFKNETTQLYSDLFIIKAPKDKFDYSSWLKIQDKVLYNDEHGAVYYNMYGNLEAFYYQYDDESQQYFIGLANAPNLGTIRDAYVMLRTMNPQYQGELSNMQDMSLSQSEFEAKYRLKIADYFDKDKILKSLITEMNLDAPQPGAKKRASFNAIRVKFPSNTLGAKIYYYFHKKTMGDIIAEFKRKNPQGKWINKHVFVYSISPSDASGYSYFIDHNGLIYEIFVSTDIYGDVARMTFHYVLQQLDPAKLTVPPPAEKTHEKNKK</sequence>
<evidence type="ECO:0000313" key="2">
    <source>
        <dbReference type="EMBL" id="MDX7986914.1"/>
    </source>
</evidence>
<evidence type="ECO:0000313" key="3">
    <source>
        <dbReference type="Proteomes" id="UP001271890"/>
    </source>
</evidence>
<dbReference type="EMBL" id="VCDN01000019">
    <property type="protein sequence ID" value="MDX7986914.1"/>
    <property type="molecule type" value="Genomic_DNA"/>
</dbReference>
<dbReference type="RefSeq" id="WP_319929346.1">
    <property type="nucleotide sequence ID" value="NZ_VCDN01000019.1"/>
</dbReference>
<keyword evidence="1" id="KW-0732">Signal</keyword>
<dbReference type="Proteomes" id="UP001271890">
    <property type="component" value="Unassembled WGS sequence"/>
</dbReference>
<feature type="chain" id="PRO_5047534223" description="Lipoprotein" evidence="1">
    <location>
        <begin position="20"/>
        <end position="481"/>
    </location>
</feature>
<proteinExistence type="predicted"/>
<organism evidence="2 3">
    <name type="scientific">Xenorhabdus santafensis</name>
    <dbReference type="NCBI Taxonomy" id="2582833"/>
    <lineage>
        <taxon>Bacteria</taxon>
        <taxon>Pseudomonadati</taxon>
        <taxon>Pseudomonadota</taxon>
        <taxon>Gammaproteobacteria</taxon>
        <taxon>Enterobacterales</taxon>
        <taxon>Morganellaceae</taxon>
        <taxon>Xenorhabdus</taxon>
    </lineage>
</organism>
<evidence type="ECO:0008006" key="4">
    <source>
        <dbReference type="Google" id="ProtNLM"/>
    </source>
</evidence>
<protein>
    <recommendedName>
        <fullName evidence="4">Lipoprotein</fullName>
    </recommendedName>
</protein>
<reference evidence="3" key="1">
    <citation type="journal article" date="2024" name="Toxins">
        <title>Genome Sequence Analysis of Native Xenorhabdus Strains Isolated from Entomopathogenic Nematodes in Argentina.</title>
        <authorList>
            <person name="Palma L."/>
            <person name="Frizzo L."/>
            <person name="Kaiser S."/>
            <person name="Berry C."/>
            <person name="Caballero P."/>
            <person name="Bode H.B."/>
            <person name="Del Valle E.E."/>
        </authorList>
    </citation>
    <scope>NUCLEOTIDE SEQUENCE [LARGE SCALE GENOMIC DNA]</scope>
    <source>
        <strain evidence="3">12</strain>
    </source>
</reference>
<dbReference type="PROSITE" id="PS51257">
    <property type="entry name" value="PROKAR_LIPOPROTEIN"/>
    <property type="match status" value="1"/>
</dbReference>